<proteinExistence type="predicted"/>
<reference evidence="2" key="1">
    <citation type="submission" date="2025-08" db="UniProtKB">
        <authorList>
            <consortium name="Ensembl"/>
        </authorList>
    </citation>
    <scope>IDENTIFICATION</scope>
</reference>
<reference evidence="2" key="2">
    <citation type="submission" date="2025-09" db="UniProtKB">
        <authorList>
            <consortium name="Ensembl"/>
        </authorList>
    </citation>
    <scope>IDENTIFICATION</scope>
</reference>
<keyword evidence="3" id="KW-1185">Reference proteome</keyword>
<keyword evidence="1" id="KW-0732">Signal</keyword>
<dbReference type="Ensembl" id="ENSSTUT00000029073.1">
    <property type="protein sequence ID" value="ENSSTUP00000027774.1"/>
    <property type="gene ID" value="ENSSTUG00000012065.1"/>
</dbReference>
<sequence length="101" mass="11617">MGYILIHTCYFSYLLFFLCFPGASSMERTTMLLCVSLPLSPRLAVLQGENKALRAELRSTLQAKVENMQLCSDMMNQVKHVFLQAQRQHKQDRDTNQTQTS</sequence>
<feature type="chain" id="PRO_5025372708" evidence="1">
    <location>
        <begin position="26"/>
        <end position="101"/>
    </location>
</feature>
<accession>A0A673XZX0</accession>
<organism evidence="2 3">
    <name type="scientific">Salmo trutta</name>
    <name type="common">Brown trout</name>
    <dbReference type="NCBI Taxonomy" id="8032"/>
    <lineage>
        <taxon>Eukaryota</taxon>
        <taxon>Metazoa</taxon>
        <taxon>Chordata</taxon>
        <taxon>Craniata</taxon>
        <taxon>Vertebrata</taxon>
        <taxon>Euteleostomi</taxon>
        <taxon>Actinopterygii</taxon>
        <taxon>Neopterygii</taxon>
        <taxon>Teleostei</taxon>
        <taxon>Protacanthopterygii</taxon>
        <taxon>Salmoniformes</taxon>
        <taxon>Salmonidae</taxon>
        <taxon>Salmoninae</taxon>
        <taxon>Salmo</taxon>
    </lineage>
</organism>
<evidence type="ECO:0000313" key="2">
    <source>
        <dbReference type="Ensembl" id="ENSSTUP00000027774.1"/>
    </source>
</evidence>
<dbReference type="AlphaFoldDB" id="A0A673XZX0"/>
<name>A0A673XZX0_SALTR</name>
<dbReference type="InParanoid" id="A0A673XZX0"/>
<dbReference type="Proteomes" id="UP000472277">
    <property type="component" value="Chromosome 21"/>
</dbReference>
<evidence type="ECO:0000313" key="3">
    <source>
        <dbReference type="Proteomes" id="UP000472277"/>
    </source>
</evidence>
<feature type="signal peptide" evidence="1">
    <location>
        <begin position="1"/>
        <end position="25"/>
    </location>
</feature>
<protein>
    <submittedName>
        <fullName evidence="2">Uncharacterized protein</fullName>
    </submittedName>
</protein>
<evidence type="ECO:0000256" key="1">
    <source>
        <dbReference type="SAM" id="SignalP"/>
    </source>
</evidence>